<dbReference type="Proteomes" id="UP001333110">
    <property type="component" value="Unassembled WGS sequence"/>
</dbReference>
<sequence length="104" mass="11834">MCEQNWRKVIIPTILTRAVAALIADHVWDCTTGDSGVATGHCWATWTRGNGLKLCQGRFRLDMRKFSFTERVVQHWTRLPRAVVESPSLGVFKSCVDEVLRDMV</sequence>
<dbReference type="AlphaFoldDB" id="A0AAN7NKG6"/>
<evidence type="ECO:0008006" key="4">
    <source>
        <dbReference type="Google" id="ProtNLM"/>
    </source>
</evidence>
<evidence type="ECO:0000256" key="1">
    <source>
        <dbReference type="SAM" id="SignalP"/>
    </source>
</evidence>
<accession>A0AAN7NKG6</accession>
<keyword evidence="1" id="KW-0732">Signal</keyword>
<name>A0AAN7NKG6_MYCAM</name>
<feature type="chain" id="PRO_5043024569" description="Secreted protein" evidence="1">
    <location>
        <begin position="22"/>
        <end position="104"/>
    </location>
</feature>
<feature type="signal peptide" evidence="1">
    <location>
        <begin position="1"/>
        <end position="21"/>
    </location>
</feature>
<dbReference type="EMBL" id="JAUNZN010000013">
    <property type="protein sequence ID" value="KAK4813291.1"/>
    <property type="molecule type" value="Genomic_DNA"/>
</dbReference>
<organism evidence="2 3">
    <name type="scientific">Mycteria americana</name>
    <name type="common">Wood stork</name>
    <dbReference type="NCBI Taxonomy" id="33587"/>
    <lineage>
        <taxon>Eukaryota</taxon>
        <taxon>Metazoa</taxon>
        <taxon>Chordata</taxon>
        <taxon>Craniata</taxon>
        <taxon>Vertebrata</taxon>
        <taxon>Euteleostomi</taxon>
        <taxon>Archelosauria</taxon>
        <taxon>Archosauria</taxon>
        <taxon>Dinosauria</taxon>
        <taxon>Saurischia</taxon>
        <taxon>Theropoda</taxon>
        <taxon>Coelurosauria</taxon>
        <taxon>Aves</taxon>
        <taxon>Neognathae</taxon>
        <taxon>Neoaves</taxon>
        <taxon>Aequornithes</taxon>
        <taxon>Ciconiiformes</taxon>
        <taxon>Ciconiidae</taxon>
        <taxon>Mycteria</taxon>
    </lineage>
</organism>
<reference evidence="2 3" key="1">
    <citation type="journal article" date="2023" name="J. Hered.">
        <title>Chromosome-level genome of the wood stork (Mycteria americana) provides insight into avian chromosome evolution.</title>
        <authorList>
            <person name="Flamio R. Jr."/>
            <person name="Ramstad K.M."/>
        </authorList>
    </citation>
    <scope>NUCLEOTIDE SEQUENCE [LARGE SCALE GENOMIC DNA]</scope>
    <source>
        <strain evidence="2">JAX WOST 10</strain>
    </source>
</reference>
<protein>
    <recommendedName>
        <fullName evidence="4">Secreted protein</fullName>
    </recommendedName>
</protein>
<evidence type="ECO:0000313" key="3">
    <source>
        <dbReference type="Proteomes" id="UP001333110"/>
    </source>
</evidence>
<evidence type="ECO:0000313" key="2">
    <source>
        <dbReference type="EMBL" id="KAK4813291.1"/>
    </source>
</evidence>
<comment type="caution">
    <text evidence="2">The sequence shown here is derived from an EMBL/GenBank/DDBJ whole genome shotgun (WGS) entry which is preliminary data.</text>
</comment>
<proteinExistence type="predicted"/>
<keyword evidence="3" id="KW-1185">Reference proteome</keyword>
<gene>
    <name evidence="2" type="ORF">QYF61_020870</name>
</gene>